<keyword evidence="16" id="KW-0464">Manganese</keyword>
<dbReference type="InterPro" id="IPR003674">
    <property type="entry name" value="Oligo_trans_STT3"/>
</dbReference>
<feature type="transmembrane region" description="Helical" evidence="21">
    <location>
        <begin position="221"/>
        <end position="241"/>
    </location>
</feature>
<evidence type="ECO:0000313" key="25">
    <source>
        <dbReference type="Proteomes" id="UP000073492"/>
    </source>
</evidence>
<gene>
    <name evidence="24" type="ORF">AC579_8771</name>
</gene>
<evidence type="ECO:0000256" key="15">
    <source>
        <dbReference type="ARBA" id="ARBA00023180"/>
    </source>
</evidence>
<evidence type="ECO:0000313" key="24">
    <source>
        <dbReference type="EMBL" id="KXT18992.1"/>
    </source>
</evidence>
<dbReference type="GO" id="GO:0018279">
    <property type="term" value="P:protein N-linked glycosylation via asparagine"/>
    <property type="evidence" value="ECO:0007669"/>
    <property type="project" value="TreeGrafter"/>
</dbReference>
<evidence type="ECO:0000256" key="3">
    <source>
        <dbReference type="ARBA" id="ARBA00004477"/>
    </source>
</evidence>
<evidence type="ECO:0000256" key="14">
    <source>
        <dbReference type="ARBA" id="ARBA00023136"/>
    </source>
</evidence>
<keyword evidence="12" id="KW-0460">Magnesium</keyword>
<dbReference type="Pfam" id="PF21436">
    <property type="entry name" value="STT3-PglB_core"/>
    <property type="match status" value="1"/>
</dbReference>
<evidence type="ECO:0000256" key="21">
    <source>
        <dbReference type="SAM" id="Phobius"/>
    </source>
</evidence>
<dbReference type="EC" id="2.4.99.18" evidence="6"/>
<keyword evidence="15" id="KW-0325">Glycoprotein</keyword>
<evidence type="ECO:0000256" key="11">
    <source>
        <dbReference type="ARBA" id="ARBA00022824"/>
    </source>
</evidence>
<dbReference type="GO" id="GO:0046872">
    <property type="term" value="F:metal ion binding"/>
    <property type="evidence" value="ECO:0007669"/>
    <property type="project" value="UniProtKB-KW"/>
</dbReference>
<feature type="domain" description="STT3/PglB/AglB core" evidence="23">
    <location>
        <begin position="558"/>
        <end position="613"/>
    </location>
</feature>
<dbReference type="OrthoDB" id="10261066at2759"/>
<feature type="domain" description="Oligosaccharyl transferase STT3 N-terminal" evidence="22">
    <location>
        <begin position="29"/>
        <end position="429"/>
    </location>
</feature>
<feature type="transmembrane region" description="Helical" evidence="21">
    <location>
        <begin position="98"/>
        <end position="114"/>
    </location>
</feature>
<dbReference type="PANTHER" id="PTHR13872">
    <property type="entry name" value="DOLICHYL-DIPHOSPHOOLIGOSACCHARIDE--PROTEIN GLYCOSYLTRANSFERASE SUBUNIT"/>
    <property type="match status" value="1"/>
</dbReference>
<feature type="transmembrane region" description="Helical" evidence="21">
    <location>
        <begin position="126"/>
        <end position="146"/>
    </location>
</feature>
<feature type="region of interest" description="Disordered" evidence="20">
    <location>
        <begin position="740"/>
        <end position="763"/>
    </location>
</feature>
<feature type="region of interest" description="Disordered" evidence="20">
    <location>
        <begin position="448"/>
        <end position="469"/>
    </location>
</feature>
<dbReference type="FunFam" id="3.40.50.12610:FF:000001">
    <property type="entry name" value="Dolichyl-diphosphooligosaccharide--protein glycosyltransferase subunit STT3B"/>
    <property type="match status" value="1"/>
</dbReference>
<dbReference type="InterPro" id="IPR048999">
    <property type="entry name" value="STT3-PglB_core"/>
</dbReference>
<comment type="cofactor">
    <cofactor evidence="2">
        <name>Mg(2+)</name>
        <dbReference type="ChEBI" id="CHEBI:18420"/>
    </cofactor>
</comment>
<dbReference type="EMBL" id="LFZO01000001">
    <property type="protein sequence ID" value="KXT18992.1"/>
    <property type="molecule type" value="Genomic_DNA"/>
</dbReference>
<keyword evidence="13 21" id="KW-1133">Transmembrane helix</keyword>
<feature type="transmembrane region" description="Helical" evidence="21">
    <location>
        <begin position="310"/>
        <end position="336"/>
    </location>
</feature>
<comment type="function">
    <text evidence="18">Catalytic subunit of the oligosaccharyl transferase (OST) complex that catalyzes the initial transfer of a defined glycan (Glc(3)Man(9)GlcNAc(2) in eukaryotes) from the lipid carrier dolichol-pyrophosphate to an asparagine residue within an Asn-X-Ser/Thr consensus motif in nascent polypeptide chains, the first step in protein N-glycosylation. N-glycosylation occurs cotranslationally and the complex associates with the Sec61 complex at the channel-forming translocon complex that mediates protein translocation across the endoplasmic reticulum (ER). All subunits are required for a maximal enzyme activity. This subunit contains the active site and the acceptor peptide and donor lipid-linked oligosaccharide (LLO) binding pockets.</text>
</comment>
<evidence type="ECO:0000256" key="17">
    <source>
        <dbReference type="ARBA" id="ARBA00048829"/>
    </source>
</evidence>
<feature type="transmembrane region" description="Helical" evidence="21">
    <location>
        <begin position="398"/>
        <end position="416"/>
    </location>
</feature>
<evidence type="ECO:0000256" key="20">
    <source>
        <dbReference type="SAM" id="MobiDB-lite"/>
    </source>
</evidence>
<feature type="transmembrane region" description="Helical" evidence="21">
    <location>
        <begin position="487"/>
        <end position="509"/>
    </location>
</feature>
<evidence type="ECO:0000256" key="2">
    <source>
        <dbReference type="ARBA" id="ARBA00001946"/>
    </source>
</evidence>
<evidence type="ECO:0000256" key="10">
    <source>
        <dbReference type="ARBA" id="ARBA00022723"/>
    </source>
</evidence>
<evidence type="ECO:0000256" key="1">
    <source>
        <dbReference type="ARBA" id="ARBA00001936"/>
    </source>
</evidence>
<comment type="subcellular location">
    <subcellularLocation>
        <location evidence="3">Endoplasmic reticulum membrane</location>
        <topology evidence="3">Multi-pass membrane protein</topology>
    </subcellularLocation>
</comment>
<feature type="transmembrane region" description="Helical" evidence="21">
    <location>
        <begin position="253"/>
        <end position="274"/>
    </location>
</feature>
<evidence type="ECO:0000256" key="19">
    <source>
        <dbReference type="ARBA" id="ARBA00067960"/>
    </source>
</evidence>
<evidence type="ECO:0000256" key="18">
    <source>
        <dbReference type="ARBA" id="ARBA00059243"/>
    </source>
</evidence>
<dbReference type="InterPro" id="IPR048307">
    <property type="entry name" value="STT3_N"/>
</dbReference>
<evidence type="ECO:0000256" key="12">
    <source>
        <dbReference type="ARBA" id="ARBA00022842"/>
    </source>
</evidence>
<evidence type="ECO:0000259" key="22">
    <source>
        <dbReference type="Pfam" id="PF02516"/>
    </source>
</evidence>
<keyword evidence="8" id="KW-0808">Transferase</keyword>
<dbReference type="Pfam" id="PF02516">
    <property type="entry name" value="STT3"/>
    <property type="match status" value="1"/>
</dbReference>
<dbReference type="PANTHER" id="PTHR13872:SF1">
    <property type="entry name" value="DOLICHYL-DIPHOSPHOOLIGOSACCHARIDE--PROTEIN GLYCOSYLTRANSFERASE SUBUNIT STT3B"/>
    <property type="match status" value="1"/>
</dbReference>
<dbReference type="STRING" id="113226.A0A139IWG0"/>
<reference evidence="24 25" key="1">
    <citation type="submission" date="2015-07" db="EMBL/GenBank/DDBJ databases">
        <title>Comparative genomics of the Sigatoka disease complex on banana suggests a link between parallel evolutionary changes in Pseudocercospora fijiensis and Pseudocercospora eumusae and increased virulence on the banana host.</title>
        <authorList>
            <person name="Chang T.-C."/>
            <person name="Salvucci A."/>
            <person name="Crous P.W."/>
            <person name="Stergiopoulos I."/>
        </authorList>
    </citation>
    <scope>NUCLEOTIDE SEQUENCE [LARGE SCALE GENOMIC DNA]</scope>
    <source>
        <strain evidence="24 25">CBS 116634</strain>
    </source>
</reference>
<dbReference type="AlphaFoldDB" id="A0A139IWG0"/>
<evidence type="ECO:0000256" key="16">
    <source>
        <dbReference type="ARBA" id="ARBA00023211"/>
    </source>
</evidence>
<dbReference type="GO" id="GO:0043687">
    <property type="term" value="P:post-translational protein modification"/>
    <property type="evidence" value="ECO:0007669"/>
    <property type="project" value="TreeGrafter"/>
</dbReference>
<protein>
    <recommendedName>
        <fullName evidence="19">Dolichyl-diphosphooligosaccharide--protein glycosyltransferase subunit STT3</fullName>
        <ecNumber evidence="6">2.4.99.18</ecNumber>
    </recommendedName>
</protein>
<dbReference type="UniPathway" id="UPA00378"/>
<keyword evidence="10" id="KW-0479">Metal-binding</keyword>
<keyword evidence="14 21" id="KW-0472">Membrane</keyword>
<dbReference type="GO" id="GO:0004579">
    <property type="term" value="F:dolichyl-diphosphooligosaccharide-protein glycotransferase activity"/>
    <property type="evidence" value="ECO:0007669"/>
    <property type="project" value="UniProtKB-EC"/>
</dbReference>
<comment type="similarity">
    <text evidence="5">Belongs to the STT3 family.</text>
</comment>
<name>A0A139IWG0_9PEZI</name>
<comment type="catalytic activity">
    <reaction evidence="17">
        <text>a di-trans,poly-cis-dolichyl diphosphooligosaccharide + L-asparaginyl-[protein] = N(4)-(oligosaccharide-(1-&gt;4)-N-acetyl-beta-D-glucosaminyl-(1-&gt;4)-N-acetyl-beta-D-glucosaminyl)-L-asparaginyl-[protein] + a di-trans,poly-cis-dolichyl diphosphate + H(+)</text>
        <dbReference type="Rhea" id="RHEA:22980"/>
        <dbReference type="Rhea" id="RHEA-COMP:12804"/>
        <dbReference type="Rhea" id="RHEA-COMP:12805"/>
        <dbReference type="Rhea" id="RHEA-COMP:19506"/>
        <dbReference type="Rhea" id="RHEA-COMP:19509"/>
        <dbReference type="ChEBI" id="CHEBI:15378"/>
        <dbReference type="ChEBI" id="CHEBI:50347"/>
        <dbReference type="ChEBI" id="CHEBI:57497"/>
        <dbReference type="ChEBI" id="CHEBI:57570"/>
        <dbReference type="ChEBI" id="CHEBI:132529"/>
        <dbReference type="EC" id="2.4.99.18"/>
    </reaction>
</comment>
<feature type="transmembrane region" description="Helical" evidence="21">
    <location>
        <begin position="28"/>
        <end position="50"/>
    </location>
</feature>
<accession>A0A139IWG0</accession>
<proteinExistence type="inferred from homology"/>
<comment type="cofactor">
    <cofactor evidence="1">
        <name>Mn(2+)</name>
        <dbReference type="ChEBI" id="CHEBI:29035"/>
    </cofactor>
</comment>
<evidence type="ECO:0000256" key="13">
    <source>
        <dbReference type="ARBA" id="ARBA00022989"/>
    </source>
</evidence>
<evidence type="ECO:0000256" key="5">
    <source>
        <dbReference type="ARBA" id="ARBA00010810"/>
    </source>
</evidence>
<keyword evidence="11" id="KW-0256">Endoplasmic reticulum</keyword>
<keyword evidence="7" id="KW-0328">Glycosyltransferase</keyword>
<dbReference type="Proteomes" id="UP000073492">
    <property type="component" value="Unassembled WGS sequence"/>
</dbReference>
<feature type="compositionally biased region" description="Polar residues" evidence="20">
    <location>
        <begin position="448"/>
        <end position="458"/>
    </location>
</feature>
<evidence type="ECO:0000259" key="23">
    <source>
        <dbReference type="Pfam" id="PF21436"/>
    </source>
</evidence>
<comment type="caution">
    <text evidence="24">The sequence shown here is derived from an EMBL/GenBank/DDBJ whole genome shotgun (WGS) entry which is preliminary data.</text>
</comment>
<sequence>MAVADTASSVPGADFFLKGESGRNTRGLLRLIILCTIAAAAIAARLFSVIRFESIIHEFDPWFNFRATKYLVANGFYKFWDWFDDRTWHPLGRVTGGTLYPGLMVTSGAIYHLLRFLTLPVDIRNICVLLAPAFSGLTAFATYLLTAEMSDSPSAGLLAAAFMGIAPGYISRSVAGSYDNEAIAIFLLVFTFYLWIKAVKVGSIMWGGLCALFYGYMVSAWGGYVFITNLLPLHAFVLICMGRFSPRLYVSYTTWYALGTLASMQIPFVGFLPVRSSDHMAALGVFGLVQLVGIAEWIRPQLKSQQFQTLLLTSVLVIFLVAFGGLVLLTVSGVIAPWSGRFYSLWDTGYAKIHIPIIASVSEHQPTAWPAFFFDLNMLIWLFPAGVYMCFRNLKDEQVFIVIYAVLASYFAGVMVRLMLTLTPIVCVAAAMALSQILDTFLVAKQPTEPSSAQSNGSAKGPSDSKDKLSSIIPESLRSTKSPLVGIYSYLSKSLITGAITCYLLLFVLHCTWVTSNAYSSPSVVLASRMPDGSQHIIDDYREAYYWLRQNTEPTAKVMSWWDYGYQIGGMADRPTLVDNNTWNNTHIATVGKAMSSREELSYPIMKQHEVDYVLVVFGGLLGYSGDDINKFLWMVRIAEGIWPDEVKERDFFTARGEYRVDDEATPTMRNSLMYKMSYYNYNTLFPAGQATDRVRGSKLPAAGPELSTLEEAFTSENWIIRIYKVKDYDNLGRTHQDATSFEKGNKRKKAGKRRGARVLRVD</sequence>
<feature type="transmembrane region" description="Helical" evidence="21">
    <location>
        <begin position="152"/>
        <end position="170"/>
    </location>
</feature>
<comment type="pathway">
    <text evidence="4">Protein modification; protein glycosylation.</text>
</comment>
<dbReference type="GO" id="GO:0008250">
    <property type="term" value="C:oligosaccharyltransferase complex"/>
    <property type="evidence" value="ECO:0007669"/>
    <property type="project" value="UniProtKB-ARBA"/>
</dbReference>
<feature type="transmembrane region" description="Helical" evidence="21">
    <location>
        <begin position="371"/>
        <end position="391"/>
    </location>
</feature>
<feature type="compositionally biased region" description="Basic residues" evidence="20">
    <location>
        <begin position="746"/>
        <end position="763"/>
    </location>
</feature>
<evidence type="ECO:0000256" key="9">
    <source>
        <dbReference type="ARBA" id="ARBA00022692"/>
    </source>
</evidence>
<dbReference type="Gene3D" id="3.40.50.12610">
    <property type="match status" value="1"/>
</dbReference>
<feature type="transmembrane region" description="Helical" evidence="21">
    <location>
        <begin position="280"/>
        <end position="298"/>
    </location>
</feature>
<organism evidence="24 25">
    <name type="scientific">Pseudocercospora musae</name>
    <dbReference type="NCBI Taxonomy" id="113226"/>
    <lineage>
        <taxon>Eukaryota</taxon>
        <taxon>Fungi</taxon>
        <taxon>Dikarya</taxon>
        <taxon>Ascomycota</taxon>
        <taxon>Pezizomycotina</taxon>
        <taxon>Dothideomycetes</taxon>
        <taxon>Dothideomycetidae</taxon>
        <taxon>Mycosphaerellales</taxon>
        <taxon>Mycosphaerellaceae</taxon>
        <taxon>Pseudocercospora</taxon>
    </lineage>
</organism>
<keyword evidence="9 21" id="KW-0812">Transmembrane</keyword>
<evidence type="ECO:0000256" key="4">
    <source>
        <dbReference type="ARBA" id="ARBA00004922"/>
    </source>
</evidence>
<evidence type="ECO:0000256" key="7">
    <source>
        <dbReference type="ARBA" id="ARBA00022676"/>
    </source>
</evidence>
<evidence type="ECO:0000256" key="8">
    <source>
        <dbReference type="ARBA" id="ARBA00022679"/>
    </source>
</evidence>
<keyword evidence="25" id="KW-1185">Reference proteome</keyword>
<feature type="transmembrane region" description="Helical" evidence="21">
    <location>
        <begin position="182"/>
        <end position="215"/>
    </location>
</feature>
<evidence type="ECO:0000256" key="6">
    <source>
        <dbReference type="ARBA" id="ARBA00012605"/>
    </source>
</evidence>